<dbReference type="EMBL" id="GISG01145695">
    <property type="protein sequence ID" value="MBA4646340.1"/>
    <property type="molecule type" value="Transcribed_RNA"/>
</dbReference>
<reference evidence="1" key="1">
    <citation type="journal article" date="2013" name="J. Plant Res.">
        <title>Effect of fungi and light on seed germination of three Opuntia species from semiarid lands of central Mexico.</title>
        <authorList>
            <person name="Delgado-Sanchez P."/>
            <person name="Jimenez-Bremont J.F."/>
            <person name="Guerrero-Gonzalez Mde L."/>
            <person name="Flores J."/>
        </authorList>
    </citation>
    <scope>NUCLEOTIDE SEQUENCE</scope>
    <source>
        <tissue evidence="1">Cladode</tissue>
    </source>
</reference>
<reference evidence="1" key="2">
    <citation type="submission" date="2020-07" db="EMBL/GenBank/DDBJ databases">
        <authorList>
            <person name="Vera ALvarez R."/>
            <person name="Arias-Moreno D.M."/>
            <person name="Jimenez-Jacinto V."/>
            <person name="Jimenez-Bremont J.F."/>
            <person name="Swaminathan K."/>
            <person name="Moose S.P."/>
            <person name="Guerrero-Gonzalez M.L."/>
            <person name="Marino-Ramirez L."/>
            <person name="Landsman D."/>
            <person name="Rodriguez-Kessler M."/>
            <person name="Delgado-Sanchez P."/>
        </authorList>
    </citation>
    <scope>NUCLEOTIDE SEQUENCE</scope>
    <source>
        <tissue evidence="1">Cladode</tissue>
    </source>
</reference>
<protein>
    <submittedName>
        <fullName evidence="1">Uncharacterized protein</fullName>
    </submittedName>
</protein>
<accession>A0A7C9DLJ4</accession>
<organism evidence="1">
    <name type="scientific">Opuntia streptacantha</name>
    <name type="common">Prickly pear cactus</name>
    <name type="synonym">Opuntia cardona</name>
    <dbReference type="NCBI Taxonomy" id="393608"/>
    <lineage>
        <taxon>Eukaryota</taxon>
        <taxon>Viridiplantae</taxon>
        <taxon>Streptophyta</taxon>
        <taxon>Embryophyta</taxon>
        <taxon>Tracheophyta</taxon>
        <taxon>Spermatophyta</taxon>
        <taxon>Magnoliopsida</taxon>
        <taxon>eudicotyledons</taxon>
        <taxon>Gunneridae</taxon>
        <taxon>Pentapetalae</taxon>
        <taxon>Caryophyllales</taxon>
        <taxon>Cactineae</taxon>
        <taxon>Cactaceae</taxon>
        <taxon>Opuntioideae</taxon>
        <taxon>Opuntia</taxon>
    </lineage>
</organism>
<evidence type="ECO:0000313" key="1">
    <source>
        <dbReference type="EMBL" id="MBA4646340.1"/>
    </source>
</evidence>
<sequence length="123" mass="13625">MMPTTKSSETSSPLSIASLALIPRGVLAATAALNISPVARWHKQYSSLMMGDCVPLPDPGGPTRMRRLSGLEEHLRRRRSSVMRSTEGISSKFAAIVDLCVGFFLENTAQQPRKKKQIERREE</sequence>
<name>A0A7C9DLJ4_OPUST</name>
<proteinExistence type="predicted"/>
<dbReference type="AlphaFoldDB" id="A0A7C9DLJ4"/>